<keyword evidence="6" id="KW-0732">Signal</keyword>
<feature type="compositionally biased region" description="Acidic residues" evidence="5">
    <location>
        <begin position="684"/>
        <end position="716"/>
    </location>
</feature>
<dbReference type="PROSITE" id="PS50294">
    <property type="entry name" value="WD_REPEATS_REGION"/>
    <property type="match status" value="1"/>
</dbReference>
<dbReference type="InterPro" id="IPR007148">
    <property type="entry name" value="SSU_processome_Utp12"/>
</dbReference>
<feature type="chain" id="PRO_5034947900" evidence="6">
    <location>
        <begin position="22"/>
        <end position="751"/>
    </location>
</feature>
<evidence type="ECO:0000256" key="5">
    <source>
        <dbReference type="SAM" id="MobiDB-lite"/>
    </source>
</evidence>
<dbReference type="GO" id="GO:0045943">
    <property type="term" value="P:positive regulation of transcription by RNA polymerase I"/>
    <property type="evidence" value="ECO:0007669"/>
    <property type="project" value="Ensembl"/>
</dbReference>
<dbReference type="GO" id="GO:0001650">
    <property type="term" value="C:fibrillar center"/>
    <property type="evidence" value="ECO:0007669"/>
    <property type="project" value="Ensembl"/>
</dbReference>
<protein>
    <submittedName>
        <fullName evidence="8">WD repeat domain 43</fullName>
    </submittedName>
</protein>
<keyword evidence="4" id="KW-0853">WD repeat</keyword>
<dbReference type="GO" id="GO:0000993">
    <property type="term" value="F:RNA polymerase II complex binding"/>
    <property type="evidence" value="ECO:0007669"/>
    <property type="project" value="Ensembl"/>
</dbReference>
<dbReference type="GO" id="GO:0000785">
    <property type="term" value="C:chromatin"/>
    <property type="evidence" value="ECO:0007669"/>
    <property type="project" value="Ensembl"/>
</dbReference>
<sequence>MWYLALFCTPLVSFLREGGETDQEDCACAIAYWTRGLLRNGPHTRLLGTERAGPEASAMAATSRASASGATTTCGGGEEAPGVLASPLFVPGTPCAFSPQERRFLALSGPDGRLRVWETASSRLHHEYVPSAHLSAACTCLAWAPPGAGGGRQSPGSKEGPQRKKRKSEAVVAGEQLDLLAIGTAVGSILLYSTVKGELQSKLNGHDNKINCVRWHQDNGCLYSCSDDKHIVEWNVETCKVKCKWKGDNSSVSSLCISPDGRMLLSAGRSIKLWDLETKEVYRHFTGHAAAVSTLRFITIRPPNENQPFDGITGLYFLSGAVHDRLLSVWQVRSDRKERNAVLSFTVTDEPIHIDLTISESKDEPVKLAVVCRDGQLHLFEQVLNGSCKKPLTSQCSIQIATPGEGNDSTPKPVPILAAAFCPDKESLLIVYGNSLQPVIEKVSLNSTESHVCLVRDVKKTLMLKTEMAVTKVKTPIVNSEVKMLVPGIPGHSAAIRSSVSGEKTEIKRKSTTDGKEQTLEDRLGAMDIDVMKMKQTSGLPQTDNFAVLLVQGLESSDPEILNKVLQTKKEAVIKKTVARMPVHAVVPLLHELTKRLQGHPYSASQMVRWLKSVLTTHASYLSTLPDLVPQLGMLYQLMESRVKTLQKLSRLHGKLYLIITQVAALEQAQDVTDVDQTAKLVYEEESSEEGSDDEMVVEKDSDENWDEDDEGEESENDKQNKLSDDEQEMAIEKEINGESDLDPENESEEE</sequence>
<dbReference type="GO" id="GO:0000462">
    <property type="term" value="P:maturation of SSU-rRNA from tricistronic rRNA transcript (SSU-rRNA, 5.8S rRNA, LSU-rRNA)"/>
    <property type="evidence" value="ECO:0007669"/>
    <property type="project" value="TreeGrafter"/>
</dbReference>
<organism evidence="8 9">
    <name type="scientific">Salvator merianae</name>
    <name type="common">Argentine black and white tegu</name>
    <name type="synonym">Tupinambis merianae</name>
    <dbReference type="NCBI Taxonomy" id="96440"/>
    <lineage>
        <taxon>Eukaryota</taxon>
        <taxon>Metazoa</taxon>
        <taxon>Chordata</taxon>
        <taxon>Craniata</taxon>
        <taxon>Vertebrata</taxon>
        <taxon>Euteleostomi</taxon>
        <taxon>Lepidosauria</taxon>
        <taxon>Squamata</taxon>
        <taxon>Bifurcata</taxon>
        <taxon>Unidentata</taxon>
        <taxon>Episquamata</taxon>
        <taxon>Laterata</taxon>
        <taxon>Teiioidea</taxon>
        <taxon>Teiidae</taxon>
        <taxon>Salvator</taxon>
    </lineage>
</organism>
<dbReference type="GO" id="GO:2000234">
    <property type="term" value="P:positive regulation of rRNA processing"/>
    <property type="evidence" value="ECO:0007669"/>
    <property type="project" value="Ensembl"/>
</dbReference>
<dbReference type="GO" id="GO:2000036">
    <property type="term" value="P:regulation of stem cell population maintenance"/>
    <property type="evidence" value="ECO:0007669"/>
    <property type="project" value="Ensembl"/>
</dbReference>
<reference evidence="8" key="1">
    <citation type="submission" date="2025-08" db="UniProtKB">
        <authorList>
            <consortium name="Ensembl"/>
        </authorList>
    </citation>
    <scope>IDENTIFICATION</scope>
</reference>
<dbReference type="GO" id="GO:0032040">
    <property type="term" value="C:small-subunit processome"/>
    <property type="evidence" value="ECO:0007669"/>
    <property type="project" value="Ensembl"/>
</dbReference>
<dbReference type="InterPro" id="IPR015943">
    <property type="entry name" value="WD40/YVTN_repeat-like_dom_sf"/>
</dbReference>
<evidence type="ECO:0000313" key="8">
    <source>
        <dbReference type="Ensembl" id="ENSSMRP00000005913.1"/>
    </source>
</evidence>
<dbReference type="OMA" id="PCTALTW"/>
<reference evidence="8" key="2">
    <citation type="submission" date="2025-09" db="UniProtKB">
        <authorList>
            <consortium name="Ensembl"/>
        </authorList>
    </citation>
    <scope>IDENTIFICATION</scope>
</reference>
<proteinExistence type="inferred from homology"/>
<dbReference type="Gene3D" id="2.130.10.10">
    <property type="entry name" value="YVTN repeat-like/Quinoprotein amine dehydrogenase"/>
    <property type="match status" value="2"/>
</dbReference>
<keyword evidence="2" id="KW-0539">Nucleus</keyword>
<evidence type="ECO:0000256" key="2">
    <source>
        <dbReference type="ARBA" id="ARBA00023242"/>
    </source>
</evidence>
<keyword evidence="9" id="KW-1185">Reference proteome</keyword>
<name>A0A8D0BCR8_SALMN</name>
<evidence type="ECO:0000313" key="9">
    <source>
        <dbReference type="Proteomes" id="UP000694421"/>
    </source>
</evidence>
<dbReference type="GeneTree" id="ENSGT00390000004254"/>
<dbReference type="InterPro" id="IPR001680">
    <property type="entry name" value="WD40_rpt"/>
</dbReference>
<comment type="similarity">
    <text evidence="3">Belongs to the UTP5 family.</text>
</comment>
<feature type="signal peptide" evidence="6">
    <location>
        <begin position="1"/>
        <end position="21"/>
    </location>
</feature>
<dbReference type="AlphaFoldDB" id="A0A8D0BCR8"/>
<dbReference type="SMART" id="SM00320">
    <property type="entry name" value="WD40"/>
    <property type="match status" value="5"/>
</dbReference>
<feature type="domain" description="Small-subunit processome Utp12" evidence="7">
    <location>
        <begin position="558"/>
        <end position="659"/>
    </location>
</feature>
<comment type="subcellular location">
    <subcellularLocation>
        <location evidence="1">Nucleus</location>
    </subcellularLocation>
</comment>
<dbReference type="SUPFAM" id="SSF50978">
    <property type="entry name" value="WD40 repeat-like"/>
    <property type="match status" value="1"/>
</dbReference>
<feature type="region of interest" description="Disordered" evidence="5">
    <location>
        <begin position="148"/>
        <end position="169"/>
    </location>
</feature>
<evidence type="ECO:0000256" key="1">
    <source>
        <dbReference type="ARBA" id="ARBA00004123"/>
    </source>
</evidence>
<feature type="compositionally biased region" description="Acidic residues" evidence="5">
    <location>
        <begin position="738"/>
        <end position="751"/>
    </location>
</feature>
<dbReference type="Pfam" id="PF04003">
    <property type="entry name" value="Utp12"/>
    <property type="match status" value="1"/>
</dbReference>
<dbReference type="PROSITE" id="PS50082">
    <property type="entry name" value="WD_REPEATS_2"/>
    <property type="match status" value="1"/>
</dbReference>
<feature type="compositionally biased region" description="Basic and acidic residues" evidence="5">
    <location>
        <begin position="717"/>
        <end position="737"/>
    </location>
</feature>
<evidence type="ECO:0000256" key="4">
    <source>
        <dbReference type="PROSITE-ProRule" id="PRU00221"/>
    </source>
</evidence>
<accession>A0A8D0BCR8</accession>
<evidence type="ECO:0000259" key="7">
    <source>
        <dbReference type="Pfam" id="PF04003"/>
    </source>
</evidence>
<dbReference type="Proteomes" id="UP000694421">
    <property type="component" value="Unplaced"/>
</dbReference>
<dbReference type="GO" id="GO:0005654">
    <property type="term" value="C:nucleoplasm"/>
    <property type="evidence" value="ECO:0007669"/>
    <property type="project" value="Ensembl"/>
</dbReference>
<evidence type="ECO:0000256" key="3">
    <source>
        <dbReference type="ARBA" id="ARBA00038335"/>
    </source>
</evidence>
<dbReference type="GO" id="GO:0003711">
    <property type="term" value="F:transcription elongation factor activity"/>
    <property type="evidence" value="ECO:0007669"/>
    <property type="project" value="Ensembl"/>
</dbReference>
<dbReference type="InterPro" id="IPR036322">
    <property type="entry name" value="WD40_repeat_dom_sf"/>
</dbReference>
<dbReference type="Pfam" id="PF00400">
    <property type="entry name" value="WD40"/>
    <property type="match status" value="2"/>
</dbReference>
<dbReference type="PANTHER" id="PTHR44267">
    <property type="entry name" value="WD REPEAT-CONTAINING PROTEIN 43"/>
    <property type="match status" value="1"/>
</dbReference>
<dbReference type="Ensembl" id="ENSSMRT00000006917.1">
    <property type="protein sequence ID" value="ENSSMRP00000005913.1"/>
    <property type="gene ID" value="ENSSMRG00000004756.1"/>
</dbReference>
<dbReference type="InterPro" id="IPR052414">
    <property type="entry name" value="U3_snoRNA-assoc_WDR"/>
</dbReference>
<feature type="repeat" description="WD" evidence="4">
    <location>
        <begin position="203"/>
        <end position="238"/>
    </location>
</feature>
<feature type="region of interest" description="Disordered" evidence="5">
    <location>
        <begin position="683"/>
        <end position="751"/>
    </location>
</feature>
<evidence type="ECO:0000256" key="6">
    <source>
        <dbReference type="SAM" id="SignalP"/>
    </source>
</evidence>
<dbReference type="GO" id="GO:0034243">
    <property type="term" value="P:regulation of transcription elongation by RNA polymerase II"/>
    <property type="evidence" value="ECO:0007669"/>
    <property type="project" value="Ensembl"/>
</dbReference>
<dbReference type="PANTHER" id="PTHR44267:SF1">
    <property type="entry name" value="WD REPEAT-CONTAINING PROTEIN 43"/>
    <property type="match status" value="1"/>
</dbReference>